<protein>
    <submittedName>
        <fullName evidence="8">Major facilitator superfamily MFS_1</fullName>
    </submittedName>
</protein>
<dbReference type="AlphaFoldDB" id="A0A090FGV6"/>
<dbReference type="GO" id="GO:0022857">
    <property type="term" value="F:transmembrane transporter activity"/>
    <property type="evidence" value="ECO:0007669"/>
    <property type="project" value="InterPro"/>
</dbReference>
<feature type="transmembrane region" description="Helical" evidence="6">
    <location>
        <begin position="362"/>
        <end position="384"/>
    </location>
</feature>
<reference evidence="8 9" key="1">
    <citation type="submission" date="2014-08" db="EMBL/GenBank/DDBJ databases">
        <authorList>
            <person name="Moulin Lionel"/>
        </authorList>
    </citation>
    <scope>NUCLEOTIDE SEQUENCE [LARGE SCALE GENOMIC DNA]</scope>
</reference>
<dbReference type="PROSITE" id="PS50850">
    <property type="entry name" value="MFS"/>
    <property type="match status" value="1"/>
</dbReference>
<dbReference type="InterPro" id="IPR050189">
    <property type="entry name" value="MFS_Efflux_Transporters"/>
</dbReference>
<evidence type="ECO:0000256" key="1">
    <source>
        <dbReference type="ARBA" id="ARBA00004651"/>
    </source>
</evidence>
<feature type="domain" description="Major facilitator superfamily (MFS) profile" evidence="7">
    <location>
        <begin position="4"/>
        <end position="385"/>
    </location>
</feature>
<proteinExistence type="predicted"/>
<keyword evidence="3 6" id="KW-0812">Transmembrane</keyword>
<evidence type="ECO:0000259" key="7">
    <source>
        <dbReference type="PROSITE" id="PS50850"/>
    </source>
</evidence>
<sequence length="392" mass="39832">MDKRIFWLALGSFAISTEGFVISSLLPDIATDAGISVPLAGSLITAFALAYAIGAPVLATLTGDWDRRRVILWTLVFFVIGNLVAAVSSSFELLLIARIVMALSSGLFAATAQGTAVALVDDHHRARAIAVVVGGTTVAVAVGAPLGALVAAIAGWRGTFFAIAGLGALSGAILWWRLPRGIIGTRLPLKRRLAAAVRPGVMPILLTTALALVGAFTVFAFIAPLAIQGGGLPPIALPGMLLAFGVGAVIGNIAGGQAADRFGATRTVAWSLTLSAAMLVTFSLIPTFLPHHLAGPALMAMMVPWGIVGWAFPPAQASRIIKLAPDAAPIVLSLNASALYLGVALGAVVGAAVLRFGVPADLGLVAAVFPIVGLGVVLAGRMLVSPAAMPAE</sequence>
<dbReference type="PANTHER" id="PTHR43124:SF10">
    <property type="entry name" value="PURINE EFFLUX PUMP PBUE"/>
    <property type="match status" value="1"/>
</dbReference>
<accession>A0A090FGV6</accession>
<organism evidence="8 9">
    <name type="scientific">Mesorhizobium plurifarium</name>
    <dbReference type="NCBI Taxonomy" id="69974"/>
    <lineage>
        <taxon>Bacteria</taxon>
        <taxon>Pseudomonadati</taxon>
        <taxon>Pseudomonadota</taxon>
        <taxon>Alphaproteobacteria</taxon>
        <taxon>Hyphomicrobiales</taxon>
        <taxon>Phyllobacteriaceae</taxon>
        <taxon>Mesorhizobium</taxon>
    </lineage>
</organism>
<evidence type="ECO:0000256" key="4">
    <source>
        <dbReference type="ARBA" id="ARBA00022989"/>
    </source>
</evidence>
<dbReference type="PANTHER" id="PTHR43124">
    <property type="entry name" value="PURINE EFFLUX PUMP PBUE"/>
    <property type="match status" value="1"/>
</dbReference>
<feature type="transmembrane region" description="Helical" evidence="6">
    <location>
        <begin position="332"/>
        <end position="356"/>
    </location>
</feature>
<feature type="transmembrane region" description="Helical" evidence="6">
    <location>
        <begin position="35"/>
        <end position="58"/>
    </location>
</feature>
<name>A0A090FGV6_MESPL</name>
<keyword evidence="4 6" id="KW-1133">Transmembrane helix</keyword>
<feature type="transmembrane region" description="Helical" evidence="6">
    <location>
        <begin position="235"/>
        <end position="255"/>
    </location>
</feature>
<dbReference type="Pfam" id="PF07690">
    <property type="entry name" value="MFS_1"/>
    <property type="match status" value="1"/>
</dbReference>
<keyword evidence="5 6" id="KW-0472">Membrane</keyword>
<dbReference type="Gene3D" id="1.20.1250.20">
    <property type="entry name" value="MFS general substrate transporter like domains"/>
    <property type="match status" value="1"/>
</dbReference>
<feature type="transmembrane region" description="Helical" evidence="6">
    <location>
        <begin position="267"/>
        <end position="287"/>
    </location>
</feature>
<dbReference type="GeneID" id="31892660"/>
<dbReference type="InterPro" id="IPR036259">
    <property type="entry name" value="MFS_trans_sf"/>
</dbReference>
<keyword evidence="2" id="KW-1003">Cell membrane</keyword>
<feature type="transmembrane region" description="Helical" evidence="6">
    <location>
        <begin position="160"/>
        <end position="178"/>
    </location>
</feature>
<gene>
    <name evidence="8" type="ORF">MPLDJ20_60117</name>
</gene>
<evidence type="ECO:0000256" key="2">
    <source>
        <dbReference type="ARBA" id="ARBA00022475"/>
    </source>
</evidence>
<feature type="transmembrane region" description="Helical" evidence="6">
    <location>
        <begin position="199"/>
        <end position="223"/>
    </location>
</feature>
<evidence type="ECO:0000313" key="8">
    <source>
        <dbReference type="EMBL" id="CDX43118.1"/>
    </source>
</evidence>
<dbReference type="Proteomes" id="UP000046373">
    <property type="component" value="Unassembled WGS sequence"/>
</dbReference>
<dbReference type="InterPro" id="IPR011701">
    <property type="entry name" value="MFS"/>
</dbReference>
<dbReference type="GO" id="GO:0005886">
    <property type="term" value="C:plasma membrane"/>
    <property type="evidence" value="ECO:0007669"/>
    <property type="project" value="UniProtKB-SubCell"/>
</dbReference>
<feature type="transmembrane region" description="Helical" evidence="6">
    <location>
        <begin position="95"/>
        <end position="120"/>
    </location>
</feature>
<dbReference type="InterPro" id="IPR020846">
    <property type="entry name" value="MFS_dom"/>
</dbReference>
<evidence type="ECO:0000256" key="6">
    <source>
        <dbReference type="SAM" id="Phobius"/>
    </source>
</evidence>
<feature type="transmembrane region" description="Helical" evidence="6">
    <location>
        <begin position="70"/>
        <end position="89"/>
    </location>
</feature>
<evidence type="ECO:0000313" key="9">
    <source>
        <dbReference type="Proteomes" id="UP000046373"/>
    </source>
</evidence>
<feature type="transmembrane region" description="Helical" evidence="6">
    <location>
        <begin position="129"/>
        <end position="154"/>
    </location>
</feature>
<evidence type="ECO:0000256" key="3">
    <source>
        <dbReference type="ARBA" id="ARBA00022692"/>
    </source>
</evidence>
<dbReference type="CDD" id="cd17324">
    <property type="entry name" value="MFS_NepI_like"/>
    <property type="match status" value="1"/>
</dbReference>
<feature type="transmembrane region" description="Helical" evidence="6">
    <location>
        <begin position="293"/>
        <end position="312"/>
    </location>
</feature>
<dbReference type="SUPFAM" id="SSF103473">
    <property type="entry name" value="MFS general substrate transporter"/>
    <property type="match status" value="1"/>
</dbReference>
<comment type="subcellular location">
    <subcellularLocation>
        <location evidence="1">Cell membrane</location>
        <topology evidence="1">Multi-pass membrane protein</topology>
    </subcellularLocation>
</comment>
<evidence type="ECO:0000256" key="5">
    <source>
        <dbReference type="ARBA" id="ARBA00023136"/>
    </source>
</evidence>
<dbReference type="EMBL" id="CCNB01000043">
    <property type="protein sequence ID" value="CDX43118.1"/>
    <property type="molecule type" value="Genomic_DNA"/>
</dbReference>